<dbReference type="Pfam" id="PF00583">
    <property type="entry name" value="Acetyltransf_1"/>
    <property type="match status" value="1"/>
</dbReference>
<dbReference type="InterPro" id="IPR051556">
    <property type="entry name" value="N-term/lysine_N-AcTrnsfr"/>
</dbReference>
<feature type="domain" description="N-acetyltransferase" evidence="1">
    <location>
        <begin position="113"/>
        <end position="279"/>
    </location>
</feature>
<dbReference type="PANTHER" id="PTHR42919:SF20">
    <property type="entry name" value="GCN5-RELATED N-ACETYLTRANSFERASE 10, CHLOROPLASTIC"/>
    <property type="match status" value="1"/>
</dbReference>
<dbReference type="GO" id="GO:0007064">
    <property type="term" value="P:mitotic sister chromatid cohesion"/>
    <property type="evidence" value="ECO:0007669"/>
    <property type="project" value="TreeGrafter"/>
</dbReference>
<dbReference type="CDD" id="cd04301">
    <property type="entry name" value="NAT_SF"/>
    <property type="match status" value="1"/>
</dbReference>
<name>A0A7S4K497_9STRA</name>
<dbReference type="PANTHER" id="PTHR42919">
    <property type="entry name" value="N-ALPHA-ACETYLTRANSFERASE"/>
    <property type="match status" value="1"/>
</dbReference>
<dbReference type="Gene3D" id="3.40.630.30">
    <property type="match status" value="1"/>
</dbReference>
<evidence type="ECO:0000313" key="2">
    <source>
        <dbReference type="EMBL" id="CAE2283199.1"/>
    </source>
</evidence>
<organism evidence="2">
    <name type="scientific">Odontella aurita</name>
    <dbReference type="NCBI Taxonomy" id="265563"/>
    <lineage>
        <taxon>Eukaryota</taxon>
        <taxon>Sar</taxon>
        <taxon>Stramenopiles</taxon>
        <taxon>Ochrophyta</taxon>
        <taxon>Bacillariophyta</taxon>
        <taxon>Mediophyceae</taxon>
        <taxon>Biddulphiophycidae</taxon>
        <taxon>Eupodiscales</taxon>
        <taxon>Odontellaceae</taxon>
        <taxon>Odontella</taxon>
    </lineage>
</organism>
<dbReference type="InterPro" id="IPR000182">
    <property type="entry name" value="GNAT_dom"/>
</dbReference>
<dbReference type="GO" id="GO:0008080">
    <property type="term" value="F:N-acetyltransferase activity"/>
    <property type="evidence" value="ECO:0007669"/>
    <property type="project" value="TreeGrafter"/>
</dbReference>
<dbReference type="InterPro" id="IPR016181">
    <property type="entry name" value="Acyl_CoA_acyltransferase"/>
</dbReference>
<reference evidence="2" key="1">
    <citation type="submission" date="2021-01" db="EMBL/GenBank/DDBJ databases">
        <authorList>
            <person name="Corre E."/>
            <person name="Pelletier E."/>
            <person name="Niang G."/>
            <person name="Scheremetjew M."/>
            <person name="Finn R."/>
            <person name="Kale V."/>
            <person name="Holt S."/>
            <person name="Cochrane G."/>
            <person name="Meng A."/>
            <person name="Brown T."/>
            <person name="Cohen L."/>
        </authorList>
    </citation>
    <scope>NUCLEOTIDE SEQUENCE</scope>
    <source>
        <strain evidence="2">Isolate 1302-5</strain>
    </source>
</reference>
<protein>
    <recommendedName>
        <fullName evidence="1">N-acetyltransferase domain-containing protein</fullName>
    </recommendedName>
</protein>
<gene>
    <name evidence="2" type="ORF">OAUR00152_LOCUS38828</name>
</gene>
<dbReference type="SUPFAM" id="SSF55729">
    <property type="entry name" value="Acyl-CoA N-acyltransferases (Nat)"/>
    <property type="match status" value="1"/>
</dbReference>
<proteinExistence type="predicted"/>
<dbReference type="EMBL" id="HBKQ01056799">
    <property type="protein sequence ID" value="CAE2283199.1"/>
    <property type="molecule type" value="Transcribed_RNA"/>
</dbReference>
<sequence length="306" mass="34220">MSPRKHRFPRIAASSALVSFFSWGLIFLDSFRTGGTGGAGFVSASFVKAPPRGTVPTRIACYASEDGRNDDIVDGPCSCGDDVSAASADVVAPAMREAAEVSVGFDMPDTEGFYVRSARFKDLNAVANIFVDSFYDPKSMLKHYYRMLELDRIQNNFPYDSEWHEYYVACSSEDDSVIAFVDVDARKLPPHWGMSAPPRPYLSDLAVRDDWRRRGVATQMVVHCEDKARAMGYNRLFLRVEGDNDAALSMYARMGYKVQEHPYFGVKDTTTLLLGMLPEKSRLEEKVGSRDEDGNQANEYVVDYVV</sequence>
<dbReference type="AlphaFoldDB" id="A0A7S4K497"/>
<dbReference type="GO" id="GO:0031415">
    <property type="term" value="C:NatA complex"/>
    <property type="evidence" value="ECO:0007669"/>
    <property type="project" value="TreeGrafter"/>
</dbReference>
<dbReference type="PROSITE" id="PS51186">
    <property type="entry name" value="GNAT"/>
    <property type="match status" value="1"/>
</dbReference>
<accession>A0A7S4K497</accession>
<evidence type="ECO:0000259" key="1">
    <source>
        <dbReference type="PROSITE" id="PS51186"/>
    </source>
</evidence>